<dbReference type="Pfam" id="PF26215">
    <property type="entry name" value="HTH_animal"/>
    <property type="match status" value="1"/>
</dbReference>
<dbReference type="Pfam" id="PF00078">
    <property type="entry name" value="RVT_1"/>
    <property type="match status" value="1"/>
</dbReference>
<reference evidence="3" key="1">
    <citation type="submission" date="2023-11" db="UniProtKB">
        <authorList>
            <consortium name="WormBaseParasite"/>
        </authorList>
    </citation>
    <scope>IDENTIFICATION</scope>
</reference>
<dbReference type="AlphaFoldDB" id="A0AA85B1X9"/>
<proteinExistence type="predicted"/>
<dbReference type="SUPFAM" id="SSF56672">
    <property type="entry name" value="DNA/RNA polymerases"/>
    <property type="match status" value="1"/>
</dbReference>
<evidence type="ECO:0000259" key="1">
    <source>
        <dbReference type="PROSITE" id="PS50878"/>
    </source>
</evidence>
<dbReference type="PROSITE" id="PS50878">
    <property type="entry name" value="RT_POL"/>
    <property type="match status" value="1"/>
</dbReference>
<dbReference type="PANTHER" id="PTHR21301:SF10">
    <property type="entry name" value="REVERSE TRANSCRIPTASE DOMAIN-CONTAINING PROTEIN"/>
    <property type="match status" value="1"/>
</dbReference>
<protein>
    <recommendedName>
        <fullName evidence="1">Reverse transcriptase domain-containing protein</fullName>
    </recommendedName>
</protein>
<dbReference type="InterPro" id="IPR043502">
    <property type="entry name" value="DNA/RNA_pol_sf"/>
</dbReference>
<evidence type="ECO:0000313" key="3">
    <source>
        <dbReference type="WBParaSite" id="SMTH1_21220.1"/>
    </source>
</evidence>
<dbReference type="WBParaSite" id="SMTH1_21220.1">
    <property type="protein sequence ID" value="SMTH1_21220.1"/>
    <property type="gene ID" value="SMTH1_21220"/>
</dbReference>
<dbReference type="PANTHER" id="PTHR21301">
    <property type="entry name" value="REVERSE TRANSCRIPTASE"/>
    <property type="match status" value="1"/>
</dbReference>
<dbReference type="Proteomes" id="UP000050791">
    <property type="component" value="Unassembled WGS sequence"/>
</dbReference>
<accession>A0AA85B1X9</accession>
<feature type="domain" description="Reverse transcriptase" evidence="1">
    <location>
        <begin position="158"/>
        <end position="408"/>
    </location>
</feature>
<dbReference type="InterPro" id="IPR000477">
    <property type="entry name" value="RT_dom"/>
</dbReference>
<organism evidence="2 3">
    <name type="scientific">Schistosoma mattheei</name>
    <dbReference type="NCBI Taxonomy" id="31246"/>
    <lineage>
        <taxon>Eukaryota</taxon>
        <taxon>Metazoa</taxon>
        <taxon>Spiralia</taxon>
        <taxon>Lophotrochozoa</taxon>
        <taxon>Platyhelminthes</taxon>
        <taxon>Trematoda</taxon>
        <taxon>Digenea</taxon>
        <taxon>Strigeidida</taxon>
        <taxon>Schistosomatoidea</taxon>
        <taxon>Schistosomatidae</taxon>
        <taxon>Schistosoma</taxon>
    </lineage>
</organism>
<name>A0AA85B1X9_9TREM</name>
<dbReference type="CDD" id="cd00304">
    <property type="entry name" value="RT_like"/>
    <property type="match status" value="1"/>
</dbReference>
<evidence type="ECO:0000313" key="2">
    <source>
        <dbReference type="Proteomes" id="UP000050791"/>
    </source>
</evidence>
<dbReference type="InterPro" id="IPR058912">
    <property type="entry name" value="HTH_animal"/>
</dbReference>
<sequence>MKLNNIEAEALSLGLKFHIPKTNTDRIDTEAQFESLFDQLKDLQPMNEEKKGWFKSKLVDIANQYLVSSTPKSNLLSREHLTALRNIKQNNEVMILRPDKGSGVVLMNTADYVTKMKQILDDQLRFKVDKSQKDLTDSTEKRIKGMLRELLKRKMIGNSTYNDLKPRGSRLPHMYGLPKVHKHDVPLRPILSMINSPYHKVARWLAEKLEPVRRRLATYTLKDSFQFADRLNRTNVADKFMVSFDVTSLFTNIPLLETIDIICQNYDLLPLPAPEFKKLLLMCTTDVQFQFNNTIYRQIDGVAMGSPLGPILADIFMGYLENMVLKQTISETTEYSRYVDDTFIVCNNKQHAIHMLKHFNNAHPNIQFTMEHEQNDMFHFLDVAIKRRRDGTVQRSIYRKSTWNGIYLNFNSFCPLSYKKALVKTLFYRAEKICTTDKLEEELMKVEKCLRDNFYPQKFIDKYKKRKQNNTEVITVNKKPITISLNFKGDEVTNTINRRLNTALARTYPAAKLQILYKTTCSITQSKVDKHPFHVTANCIYKFTCTCQSSYIGRTERRAYLRFFEHVPKSLRTRERKTLNSAITKHLLDTGHQVDTLQSFKVISKQPNSSLLKFAEAVAIRRQKPDLCVQKEMVINLSLPW</sequence>